<gene>
    <name evidence="2" type="ORF">CHRIB12_LOCUS12708</name>
</gene>
<reference evidence="2" key="1">
    <citation type="submission" date="2020-05" db="EMBL/GenBank/DDBJ databases">
        <authorList>
            <person name="Rincon C."/>
            <person name="Sanders R I."/>
            <person name="Robbins C."/>
            <person name="Chaturvedi A."/>
        </authorList>
    </citation>
    <scope>NUCLEOTIDE SEQUENCE</scope>
    <source>
        <strain evidence="2">CHB12</strain>
    </source>
</reference>
<name>A0A915ZCC5_9GLOM</name>
<protein>
    <submittedName>
        <fullName evidence="2">Uncharacterized protein</fullName>
    </submittedName>
</protein>
<comment type="caution">
    <text evidence="2">The sequence shown here is derived from an EMBL/GenBank/DDBJ whole genome shotgun (WGS) entry which is preliminary data.</text>
</comment>
<proteinExistence type="predicted"/>
<dbReference type="EMBL" id="CAGKOT010000028">
    <property type="protein sequence ID" value="CAB5370621.1"/>
    <property type="molecule type" value="Genomic_DNA"/>
</dbReference>
<feature type="region of interest" description="Disordered" evidence="1">
    <location>
        <begin position="169"/>
        <end position="196"/>
    </location>
</feature>
<evidence type="ECO:0000313" key="2">
    <source>
        <dbReference type="EMBL" id="CAB5370621.1"/>
    </source>
</evidence>
<dbReference type="AlphaFoldDB" id="A0A915ZCC5"/>
<dbReference type="Proteomes" id="UP000684084">
    <property type="component" value="Unassembled WGS sequence"/>
</dbReference>
<evidence type="ECO:0000313" key="3">
    <source>
        <dbReference type="Proteomes" id="UP000684084"/>
    </source>
</evidence>
<evidence type="ECO:0000256" key="1">
    <source>
        <dbReference type="SAM" id="MobiDB-lite"/>
    </source>
</evidence>
<accession>A0A915ZCC5</accession>
<organism evidence="2 3">
    <name type="scientific">Rhizophagus irregularis</name>
    <dbReference type="NCBI Taxonomy" id="588596"/>
    <lineage>
        <taxon>Eukaryota</taxon>
        <taxon>Fungi</taxon>
        <taxon>Fungi incertae sedis</taxon>
        <taxon>Mucoromycota</taxon>
        <taxon>Glomeromycotina</taxon>
        <taxon>Glomeromycetes</taxon>
        <taxon>Glomerales</taxon>
        <taxon>Glomeraceae</taxon>
        <taxon>Rhizophagus</taxon>
    </lineage>
</organism>
<sequence>MGSGRALHGGDLRAGARLALGARLQDRADRRTGGGLCAVEVHRHKGRVGNRAAPPRGRHPRPDRAVVAGAGRLRDHPGTLERRRAVPQWRAAWHDLGAGLWFHGGAARIRGACLDAVRELHPVVGCGQIGRHLADAKRACRPFLDARRDRPVVHAAAVRFGLGAERAAAAQRARRSGAHQTRTDDRGRTPQLPKSLCAGADRDRRRLCPAHRLS</sequence>